<reference evidence="2" key="2">
    <citation type="submission" date="2020-09" db="EMBL/GenBank/DDBJ databases">
        <authorList>
            <person name="Sun Q."/>
            <person name="Zhou Y."/>
        </authorList>
    </citation>
    <scope>NUCLEOTIDE SEQUENCE</scope>
    <source>
        <strain evidence="2">CGMCC 1.12827</strain>
    </source>
</reference>
<reference evidence="2" key="1">
    <citation type="journal article" date="2014" name="Int. J. Syst. Evol. Microbiol.">
        <title>Complete genome sequence of Corynebacterium casei LMG S-19264T (=DSM 44701T), isolated from a smear-ripened cheese.</title>
        <authorList>
            <consortium name="US DOE Joint Genome Institute (JGI-PGF)"/>
            <person name="Walter F."/>
            <person name="Albersmeier A."/>
            <person name="Kalinowski J."/>
            <person name="Ruckert C."/>
        </authorList>
    </citation>
    <scope>NUCLEOTIDE SEQUENCE</scope>
    <source>
        <strain evidence="2">CGMCC 1.12827</strain>
    </source>
</reference>
<dbReference type="Gene3D" id="1.20.20.20">
    <property type="entry name" value="Haemophore, haem-binding domain"/>
    <property type="match status" value="1"/>
</dbReference>
<dbReference type="GO" id="GO:0020037">
    <property type="term" value="F:heme binding"/>
    <property type="evidence" value="ECO:0007669"/>
    <property type="project" value="InterPro"/>
</dbReference>
<gene>
    <name evidence="2" type="ORF">GCM10011489_27240</name>
</gene>
<organism evidence="2 3">
    <name type="scientific">Gordonia jinhuaensis</name>
    <dbReference type="NCBI Taxonomy" id="1517702"/>
    <lineage>
        <taxon>Bacteria</taxon>
        <taxon>Bacillati</taxon>
        <taxon>Actinomycetota</taxon>
        <taxon>Actinomycetes</taxon>
        <taxon>Mycobacteriales</taxon>
        <taxon>Gordoniaceae</taxon>
        <taxon>Gordonia</taxon>
    </lineage>
</organism>
<sequence length="127" mass="13448">MRTPFARWSIGAAAVVAGLAVVPATASAAPATPPQTAPTAHVTGTTCTVEQVEKAIAAHEPTFAHHLATHPKANAAFEHYITLTPAQQQAARTAFVAAHSHAHKRWERHHHKLEAKVTAVKATCGQF</sequence>
<dbReference type="EMBL" id="BMGC01000020">
    <property type="protein sequence ID" value="GGB38007.1"/>
    <property type="molecule type" value="Genomic_DNA"/>
</dbReference>
<proteinExistence type="predicted"/>
<keyword evidence="3" id="KW-1185">Reference proteome</keyword>
<dbReference type="InterPro" id="IPR032407">
    <property type="entry name" value="MHB"/>
</dbReference>
<evidence type="ECO:0000256" key="1">
    <source>
        <dbReference type="SAM" id="SignalP"/>
    </source>
</evidence>
<evidence type="ECO:0000313" key="3">
    <source>
        <dbReference type="Proteomes" id="UP000621454"/>
    </source>
</evidence>
<comment type="caution">
    <text evidence="2">The sequence shown here is derived from an EMBL/GenBank/DDBJ whole genome shotgun (WGS) entry which is preliminary data.</text>
</comment>
<evidence type="ECO:0008006" key="4">
    <source>
        <dbReference type="Google" id="ProtNLM"/>
    </source>
</evidence>
<name>A0A916TAK7_9ACTN</name>
<protein>
    <recommendedName>
        <fullName evidence="4">Hemophore-related protein, Rv0203/Rv1174c family</fullName>
    </recommendedName>
</protein>
<feature type="chain" id="PRO_5037756011" description="Hemophore-related protein, Rv0203/Rv1174c family" evidence="1">
    <location>
        <begin position="29"/>
        <end position="127"/>
    </location>
</feature>
<dbReference type="AlphaFoldDB" id="A0A916TAK7"/>
<feature type="signal peptide" evidence="1">
    <location>
        <begin position="1"/>
        <end position="28"/>
    </location>
</feature>
<dbReference type="NCBIfam" id="TIGR04529">
    <property type="entry name" value="MTB_hemophore"/>
    <property type="match status" value="1"/>
</dbReference>
<accession>A0A916TAK7</accession>
<dbReference type="Proteomes" id="UP000621454">
    <property type="component" value="Unassembled WGS sequence"/>
</dbReference>
<keyword evidence="1" id="KW-0732">Signal</keyword>
<dbReference type="RefSeq" id="WP_188587124.1">
    <property type="nucleotide sequence ID" value="NZ_BMGC01000020.1"/>
</dbReference>
<evidence type="ECO:0000313" key="2">
    <source>
        <dbReference type="EMBL" id="GGB38007.1"/>
    </source>
</evidence>
<dbReference type="InterPro" id="IPR038378">
    <property type="entry name" value="MHB_sf"/>
</dbReference>